<organism evidence="1 2">
    <name type="scientific">Plakobranchus ocellatus</name>
    <dbReference type="NCBI Taxonomy" id="259542"/>
    <lineage>
        <taxon>Eukaryota</taxon>
        <taxon>Metazoa</taxon>
        <taxon>Spiralia</taxon>
        <taxon>Lophotrochozoa</taxon>
        <taxon>Mollusca</taxon>
        <taxon>Gastropoda</taxon>
        <taxon>Heterobranchia</taxon>
        <taxon>Euthyneura</taxon>
        <taxon>Panpulmonata</taxon>
        <taxon>Sacoglossa</taxon>
        <taxon>Placobranchoidea</taxon>
        <taxon>Plakobranchidae</taxon>
        <taxon>Plakobranchus</taxon>
    </lineage>
</organism>
<name>A0AAV4DSC3_9GAST</name>
<dbReference type="Proteomes" id="UP000735302">
    <property type="component" value="Unassembled WGS sequence"/>
</dbReference>
<sequence>MANLKLNDKPHSTNDNFMFIQHRLPSASLRSTPRSTAALDNGISQEAKQDAQAEDLLNYLSNIKKVVPKIDVQKIREFKSKLNAGIDAALSEIEGMDRKDIPRFITDLLMNITDTLVISTRQNTSQ</sequence>
<keyword evidence="2" id="KW-1185">Reference proteome</keyword>
<accession>A0AAV4DSC3</accession>
<evidence type="ECO:0000313" key="1">
    <source>
        <dbReference type="EMBL" id="GFO47050.1"/>
    </source>
</evidence>
<reference evidence="1 2" key="1">
    <citation type="journal article" date="2021" name="Elife">
        <title>Chloroplast acquisition without the gene transfer in kleptoplastic sea slugs, Plakobranchus ocellatus.</title>
        <authorList>
            <person name="Maeda T."/>
            <person name="Takahashi S."/>
            <person name="Yoshida T."/>
            <person name="Shimamura S."/>
            <person name="Takaki Y."/>
            <person name="Nagai Y."/>
            <person name="Toyoda A."/>
            <person name="Suzuki Y."/>
            <person name="Arimoto A."/>
            <person name="Ishii H."/>
            <person name="Satoh N."/>
            <person name="Nishiyama T."/>
            <person name="Hasebe M."/>
            <person name="Maruyama T."/>
            <person name="Minagawa J."/>
            <person name="Obokata J."/>
            <person name="Shigenobu S."/>
        </authorList>
    </citation>
    <scope>NUCLEOTIDE SEQUENCE [LARGE SCALE GENOMIC DNA]</scope>
</reference>
<protein>
    <submittedName>
        <fullName evidence="1">Uncharacterized protein</fullName>
    </submittedName>
</protein>
<evidence type="ECO:0000313" key="2">
    <source>
        <dbReference type="Proteomes" id="UP000735302"/>
    </source>
</evidence>
<dbReference type="AlphaFoldDB" id="A0AAV4DSC3"/>
<proteinExistence type="predicted"/>
<gene>
    <name evidence="1" type="ORF">PoB_007355500</name>
</gene>
<dbReference type="EMBL" id="BLXT01008249">
    <property type="protein sequence ID" value="GFO47050.1"/>
    <property type="molecule type" value="Genomic_DNA"/>
</dbReference>
<comment type="caution">
    <text evidence="1">The sequence shown here is derived from an EMBL/GenBank/DDBJ whole genome shotgun (WGS) entry which is preliminary data.</text>
</comment>